<dbReference type="NCBIfam" id="NF007139">
    <property type="entry name" value="PRK09585.1-3"/>
    <property type="match status" value="1"/>
</dbReference>
<dbReference type="GO" id="GO:0016773">
    <property type="term" value="F:phosphotransferase activity, alcohol group as acceptor"/>
    <property type="evidence" value="ECO:0007669"/>
    <property type="project" value="UniProtKB-UniRule"/>
</dbReference>
<dbReference type="EMBL" id="JACHGB010000007">
    <property type="protein sequence ID" value="MBB5273425.1"/>
    <property type="molecule type" value="Genomic_DNA"/>
</dbReference>
<evidence type="ECO:0000313" key="3">
    <source>
        <dbReference type="EMBL" id="MBB5273425.1"/>
    </source>
</evidence>
<evidence type="ECO:0000313" key="4">
    <source>
        <dbReference type="Proteomes" id="UP000532440"/>
    </source>
</evidence>
<keyword evidence="4" id="KW-1185">Reference proteome</keyword>
<comment type="function">
    <text evidence="1">Catalyzes the specific phosphorylation of 1,6-anhydro-N-acetylmuramic acid (anhMurNAc) with the simultaneous cleavage of the 1,6-anhydro ring, generating MurNAc-6-P. Is required for the utilization of anhMurNAc either imported from the medium or derived from its own cell wall murein, and thus plays a role in cell wall recycling.</text>
</comment>
<comment type="pathway">
    <text evidence="1">Amino-sugar metabolism; 1,6-anhydro-N-acetylmuramate degradation.</text>
</comment>
<keyword evidence="1 3" id="KW-0808">Transferase</keyword>
<dbReference type="GO" id="GO:0097175">
    <property type="term" value="P:1,6-anhydro-N-acetyl-beta-muramic acid catabolic process"/>
    <property type="evidence" value="ECO:0007669"/>
    <property type="project" value="UniProtKB-UniRule"/>
</dbReference>
<gene>
    <name evidence="1" type="primary">anmK</name>
    <name evidence="3" type="ORF">HNQ70_003455</name>
</gene>
<dbReference type="GO" id="GO:0005524">
    <property type="term" value="F:ATP binding"/>
    <property type="evidence" value="ECO:0007669"/>
    <property type="project" value="UniProtKB-UniRule"/>
</dbReference>
<dbReference type="PANTHER" id="PTHR30605">
    <property type="entry name" value="ANHYDRO-N-ACETYLMURAMIC ACID KINASE"/>
    <property type="match status" value="1"/>
</dbReference>
<feature type="region of interest" description="Disordered" evidence="2">
    <location>
        <begin position="256"/>
        <end position="280"/>
    </location>
</feature>
<reference evidence="3 4" key="1">
    <citation type="submission" date="2020-08" db="EMBL/GenBank/DDBJ databases">
        <title>Genomic Encyclopedia of Type Strains, Phase IV (KMG-IV): sequencing the most valuable type-strain genomes for metagenomic binning, comparative biology and taxonomic classification.</title>
        <authorList>
            <person name="Goeker M."/>
        </authorList>
    </citation>
    <scope>NUCLEOTIDE SEQUENCE [LARGE SCALE GENOMIC DNA]</scope>
    <source>
        <strain evidence="3 4">DSM 29781</strain>
    </source>
</reference>
<organism evidence="3 4">
    <name type="scientific">Quisquiliibacterium transsilvanicum</name>
    <dbReference type="NCBI Taxonomy" id="1549638"/>
    <lineage>
        <taxon>Bacteria</taxon>
        <taxon>Pseudomonadati</taxon>
        <taxon>Pseudomonadota</taxon>
        <taxon>Betaproteobacteria</taxon>
        <taxon>Burkholderiales</taxon>
        <taxon>Burkholderiaceae</taxon>
        <taxon>Quisquiliibacterium</taxon>
    </lineage>
</organism>
<keyword evidence="1 3" id="KW-0418">Kinase</keyword>
<evidence type="ECO:0000256" key="2">
    <source>
        <dbReference type="SAM" id="MobiDB-lite"/>
    </source>
</evidence>
<dbReference type="AlphaFoldDB" id="A0A7W8HK02"/>
<comment type="pathway">
    <text evidence="1">Cell wall biogenesis; peptidoglycan recycling.</text>
</comment>
<comment type="caution">
    <text evidence="3">The sequence shown here is derived from an EMBL/GenBank/DDBJ whole genome shotgun (WGS) entry which is preliminary data.</text>
</comment>
<dbReference type="InterPro" id="IPR005338">
    <property type="entry name" value="Anhydro_N_Ac-Mur_kinase"/>
</dbReference>
<dbReference type="UniPathway" id="UPA00544"/>
<dbReference type="HAMAP" id="MF_01270">
    <property type="entry name" value="AnhMurNAc_kinase"/>
    <property type="match status" value="1"/>
</dbReference>
<dbReference type="CDD" id="cd24050">
    <property type="entry name" value="ASKHA_NBD_ANMK"/>
    <property type="match status" value="1"/>
</dbReference>
<feature type="binding site" evidence="1">
    <location>
        <begin position="11"/>
        <end position="18"/>
    </location>
    <ligand>
        <name>ATP</name>
        <dbReference type="ChEBI" id="CHEBI:30616"/>
    </ligand>
</feature>
<comment type="similarity">
    <text evidence="1">Belongs to the anhydro-N-acetylmuramic acid kinase family.</text>
</comment>
<keyword evidence="1" id="KW-0547">Nucleotide-binding</keyword>
<dbReference type="Proteomes" id="UP000532440">
    <property type="component" value="Unassembled WGS sequence"/>
</dbReference>
<dbReference type="Gene3D" id="3.30.420.40">
    <property type="match status" value="2"/>
</dbReference>
<dbReference type="Pfam" id="PF03702">
    <property type="entry name" value="AnmK"/>
    <property type="match status" value="1"/>
</dbReference>
<dbReference type="GO" id="GO:0006040">
    <property type="term" value="P:amino sugar metabolic process"/>
    <property type="evidence" value="ECO:0007669"/>
    <property type="project" value="InterPro"/>
</dbReference>
<keyword evidence="1" id="KW-0067">ATP-binding</keyword>
<dbReference type="PANTHER" id="PTHR30605:SF0">
    <property type="entry name" value="ANHYDRO-N-ACETYLMURAMIC ACID KINASE"/>
    <property type="match status" value="1"/>
</dbReference>
<protein>
    <recommendedName>
        <fullName evidence="1">Anhydro-N-acetylmuramic acid kinase</fullName>
        <ecNumber evidence="1">2.7.1.170</ecNumber>
    </recommendedName>
    <alternativeName>
        <fullName evidence="1">AnhMurNAc kinase</fullName>
    </alternativeName>
</protein>
<dbReference type="EC" id="2.7.1.170" evidence="1"/>
<accession>A0A7W8HK02</accession>
<comment type="catalytic activity">
    <reaction evidence="1">
        <text>1,6-anhydro-N-acetyl-beta-muramate + ATP + H2O = N-acetyl-D-muramate 6-phosphate + ADP + H(+)</text>
        <dbReference type="Rhea" id="RHEA:24952"/>
        <dbReference type="ChEBI" id="CHEBI:15377"/>
        <dbReference type="ChEBI" id="CHEBI:15378"/>
        <dbReference type="ChEBI" id="CHEBI:30616"/>
        <dbReference type="ChEBI" id="CHEBI:58690"/>
        <dbReference type="ChEBI" id="CHEBI:58722"/>
        <dbReference type="ChEBI" id="CHEBI:456216"/>
        <dbReference type="EC" id="2.7.1.170"/>
    </reaction>
</comment>
<dbReference type="InterPro" id="IPR043129">
    <property type="entry name" value="ATPase_NBD"/>
</dbReference>
<feature type="compositionally biased region" description="Gly residues" evidence="2">
    <location>
        <begin position="257"/>
        <end position="266"/>
    </location>
</feature>
<name>A0A7W8HK02_9BURK</name>
<dbReference type="UniPathway" id="UPA00343"/>
<dbReference type="GO" id="GO:0009254">
    <property type="term" value="P:peptidoglycan turnover"/>
    <property type="evidence" value="ECO:0007669"/>
    <property type="project" value="UniProtKB-UniRule"/>
</dbReference>
<sequence>MPDLFIGLMSGTSVDAVDGALVDFAGARPETLSFASLPMPAALRGELLALQRPGPDELARAARATVALADLYAEVVHRLLADARLDAAAVGAIGAHGQTVRHRPEEGYTLQLMDGARLAERSGIAVACDFRSADVAAGGQGAPLVPAFHAGAFTHPSRRRAVVNIGGIANVSLLAPGETVRGHDTGPGNLLLDLWCERHTGAPYDRDGAWGAGGRVLPALLERLLDEPYFRLAPPKSTGRDLFHAEWLDARLAGAGAEPGAGGAGPSAGATTTPPLPDPADVQATLAELTALTISQACSAFRADEVFICGGGARNLLLMQRLGALCAPATVAATDSLGAASQAVEAVAFAWLAAQRLRGEPGNLPEVTGARGPRVLGALYPAPLRALAPAA</sequence>
<dbReference type="GO" id="GO:0016301">
    <property type="term" value="F:kinase activity"/>
    <property type="evidence" value="ECO:0007669"/>
    <property type="project" value="UniProtKB-KW"/>
</dbReference>
<proteinExistence type="inferred from homology"/>
<keyword evidence="1" id="KW-0119">Carbohydrate metabolism</keyword>
<dbReference type="SUPFAM" id="SSF53067">
    <property type="entry name" value="Actin-like ATPase domain"/>
    <property type="match status" value="1"/>
</dbReference>
<evidence type="ECO:0000256" key="1">
    <source>
        <dbReference type="HAMAP-Rule" id="MF_01270"/>
    </source>
</evidence>
<dbReference type="RefSeq" id="WP_183970041.1">
    <property type="nucleotide sequence ID" value="NZ_BAABEW010000011.1"/>
</dbReference>